<dbReference type="EMBL" id="JANPWB010000016">
    <property type="protein sequence ID" value="KAJ1084180.1"/>
    <property type="molecule type" value="Genomic_DNA"/>
</dbReference>
<evidence type="ECO:0000313" key="2">
    <source>
        <dbReference type="EMBL" id="KAJ1084180.1"/>
    </source>
</evidence>
<proteinExistence type="predicted"/>
<evidence type="ECO:0000313" key="3">
    <source>
        <dbReference type="Proteomes" id="UP001066276"/>
    </source>
</evidence>
<dbReference type="Proteomes" id="UP001066276">
    <property type="component" value="Chromosome 12"/>
</dbReference>
<accession>A0AAV7KY41</accession>
<protein>
    <submittedName>
        <fullName evidence="2">Uncharacterized protein</fullName>
    </submittedName>
</protein>
<evidence type="ECO:0000256" key="1">
    <source>
        <dbReference type="SAM" id="MobiDB-lite"/>
    </source>
</evidence>
<keyword evidence="3" id="KW-1185">Reference proteome</keyword>
<feature type="region of interest" description="Disordered" evidence="1">
    <location>
        <begin position="1"/>
        <end position="39"/>
    </location>
</feature>
<reference evidence="2" key="1">
    <citation type="journal article" date="2022" name="bioRxiv">
        <title>Sequencing and chromosome-scale assembly of the giantPleurodeles waltlgenome.</title>
        <authorList>
            <person name="Brown T."/>
            <person name="Elewa A."/>
            <person name="Iarovenko S."/>
            <person name="Subramanian E."/>
            <person name="Araus A.J."/>
            <person name="Petzold A."/>
            <person name="Susuki M."/>
            <person name="Suzuki K.-i.T."/>
            <person name="Hayashi T."/>
            <person name="Toyoda A."/>
            <person name="Oliveira C."/>
            <person name="Osipova E."/>
            <person name="Leigh N.D."/>
            <person name="Simon A."/>
            <person name="Yun M.H."/>
        </authorList>
    </citation>
    <scope>NUCLEOTIDE SEQUENCE</scope>
    <source>
        <strain evidence="2">20211129_DDA</strain>
        <tissue evidence="2">Liver</tissue>
    </source>
</reference>
<dbReference type="AlphaFoldDB" id="A0AAV7KY41"/>
<organism evidence="2 3">
    <name type="scientific">Pleurodeles waltl</name>
    <name type="common">Iberian ribbed newt</name>
    <dbReference type="NCBI Taxonomy" id="8319"/>
    <lineage>
        <taxon>Eukaryota</taxon>
        <taxon>Metazoa</taxon>
        <taxon>Chordata</taxon>
        <taxon>Craniata</taxon>
        <taxon>Vertebrata</taxon>
        <taxon>Euteleostomi</taxon>
        <taxon>Amphibia</taxon>
        <taxon>Batrachia</taxon>
        <taxon>Caudata</taxon>
        <taxon>Salamandroidea</taxon>
        <taxon>Salamandridae</taxon>
        <taxon>Pleurodelinae</taxon>
        <taxon>Pleurodeles</taxon>
    </lineage>
</organism>
<sequence>MLYAPSGVESGAPSGRCHPREPVPPRRGVNSALGFRASGPRTDSITLLLFSFLVMRPYGSPLPPCISLGCRIVEIAS</sequence>
<comment type="caution">
    <text evidence="2">The sequence shown here is derived from an EMBL/GenBank/DDBJ whole genome shotgun (WGS) entry which is preliminary data.</text>
</comment>
<gene>
    <name evidence="2" type="ORF">NDU88_004332</name>
</gene>
<name>A0AAV7KY41_PLEWA</name>